<dbReference type="Proteomes" id="UP000011080">
    <property type="component" value="Unassembled WGS sequence"/>
</dbReference>
<dbReference type="Pfam" id="PF00092">
    <property type="entry name" value="VWA"/>
    <property type="match status" value="1"/>
</dbReference>
<proteinExistence type="predicted"/>
<gene>
    <name evidence="3" type="ORF">M91_03185</name>
</gene>
<organism evidence="3 4">
    <name type="scientific">Bos mutus</name>
    <name type="common">wild yak</name>
    <dbReference type="NCBI Taxonomy" id="72004"/>
    <lineage>
        <taxon>Eukaryota</taxon>
        <taxon>Metazoa</taxon>
        <taxon>Chordata</taxon>
        <taxon>Craniata</taxon>
        <taxon>Vertebrata</taxon>
        <taxon>Euteleostomi</taxon>
        <taxon>Mammalia</taxon>
        <taxon>Eutheria</taxon>
        <taxon>Laurasiatheria</taxon>
        <taxon>Artiodactyla</taxon>
        <taxon>Ruminantia</taxon>
        <taxon>Pecora</taxon>
        <taxon>Bovidae</taxon>
        <taxon>Bovinae</taxon>
        <taxon>Bos</taxon>
    </lineage>
</organism>
<feature type="region of interest" description="Disordered" evidence="1">
    <location>
        <begin position="1"/>
        <end position="21"/>
    </location>
</feature>
<name>L8HKV3_9CETA</name>
<accession>L8HKV3</accession>
<dbReference type="InterPro" id="IPR036465">
    <property type="entry name" value="vWFA_dom_sf"/>
</dbReference>
<dbReference type="Gene3D" id="3.40.50.410">
    <property type="entry name" value="von Willebrand factor, type A domain"/>
    <property type="match status" value="1"/>
</dbReference>
<reference evidence="3 4" key="1">
    <citation type="journal article" date="2012" name="Nat. Genet.">
        <title>The yak genome and adaptation to life at high altitude.</title>
        <authorList>
            <person name="Qiu Q."/>
            <person name="Zhang G."/>
            <person name="Ma T."/>
            <person name="Qian W."/>
            <person name="Wang J."/>
            <person name="Ye Z."/>
            <person name="Cao C."/>
            <person name="Hu Q."/>
            <person name="Kim J."/>
            <person name="Larkin D.M."/>
            <person name="Auvil L."/>
            <person name="Capitanu B."/>
            <person name="Ma J."/>
            <person name="Lewin H.A."/>
            <person name="Qian X."/>
            <person name="Lang Y."/>
            <person name="Zhou R."/>
            <person name="Wang L."/>
            <person name="Wang K."/>
            <person name="Xia J."/>
            <person name="Liao S."/>
            <person name="Pan S."/>
            <person name="Lu X."/>
            <person name="Hou H."/>
            <person name="Wang Y."/>
            <person name="Zang X."/>
            <person name="Yin Y."/>
            <person name="Ma H."/>
            <person name="Zhang J."/>
            <person name="Wang Z."/>
            <person name="Zhang Y."/>
            <person name="Zhang D."/>
            <person name="Yonezawa T."/>
            <person name="Hasegawa M."/>
            <person name="Zhong Y."/>
            <person name="Liu W."/>
            <person name="Zhang Y."/>
            <person name="Huang Z."/>
            <person name="Zhang S."/>
            <person name="Long R."/>
            <person name="Yang H."/>
            <person name="Wang J."/>
            <person name="Lenstra J.A."/>
            <person name="Cooper D.N."/>
            <person name="Wu Y."/>
            <person name="Wang J."/>
            <person name="Shi P."/>
            <person name="Wang J."/>
            <person name="Liu J."/>
        </authorList>
    </citation>
    <scope>NUCLEOTIDE SEQUENCE [LARGE SCALE GENOMIC DNA]</scope>
    <source>
        <strain evidence="4">yakQH1</strain>
    </source>
</reference>
<dbReference type="SUPFAM" id="SSF53300">
    <property type="entry name" value="vWA-like"/>
    <property type="match status" value="1"/>
</dbReference>
<dbReference type="PROSITE" id="PS50234">
    <property type="entry name" value="VWFA"/>
    <property type="match status" value="1"/>
</dbReference>
<evidence type="ECO:0000259" key="2">
    <source>
        <dbReference type="PROSITE" id="PS50234"/>
    </source>
</evidence>
<feature type="domain" description="VWFA" evidence="2">
    <location>
        <begin position="27"/>
        <end position="86"/>
    </location>
</feature>
<evidence type="ECO:0000313" key="3">
    <source>
        <dbReference type="EMBL" id="ELR44503.1"/>
    </source>
</evidence>
<evidence type="ECO:0000256" key="1">
    <source>
        <dbReference type="SAM" id="MobiDB-lite"/>
    </source>
</evidence>
<dbReference type="EMBL" id="JH888782">
    <property type="protein sequence ID" value="ELR44503.1"/>
    <property type="molecule type" value="Genomic_DNA"/>
</dbReference>
<protein>
    <recommendedName>
        <fullName evidence="2">VWFA domain-containing protein</fullName>
    </recommendedName>
</protein>
<evidence type="ECO:0000313" key="4">
    <source>
        <dbReference type="Proteomes" id="UP000011080"/>
    </source>
</evidence>
<sequence length="86" mass="9548">MEEAAAGGSSEFREPKGKSCGEASAGDLVFLVDPSVHPKNMHSMRSFLNTMVHSFGVSREVVHVGLAWYRYEPQSEFLLSPYARKD</sequence>
<dbReference type="InterPro" id="IPR002035">
    <property type="entry name" value="VWF_A"/>
</dbReference>
<dbReference type="AlphaFoldDB" id="L8HKV3"/>